<dbReference type="InterPro" id="IPR037176">
    <property type="entry name" value="Osmotin/thaumatin-like_sf"/>
</dbReference>
<keyword evidence="3" id="KW-1185">Reference proteome</keyword>
<protein>
    <submittedName>
        <fullName evidence="2">Uncharacterized protein</fullName>
    </submittedName>
</protein>
<keyword evidence="1" id="KW-0732">Signal</keyword>
<evidence type="ECO:0000313" key="2">
    <source>
        <dbReference type="EMBL" id="KAK4225153.1"/>
    </source>
</evidence>
<accession>A0AAN7GVC6</accession>
<organism evidence="2 3">
    <name type="scientific">Podospora fimiseda</name>
    <dbReference type="NCBI Taxonomy" id="252190"/>
    <lineage>
        <taxon>Eukaryota</taxon>
        <taxon>Fungi</taxon>
        <taxon>Dikarya</taxon>
        <taxon>Ascomycota</taxon>
        <taxon>Pezizomycotina</taxon>
        <taxon>Sordariomycetes</taxon>
        <taxon>Sordariomycetidae</taxon>
        <taxon>Sordariales</taxon>
        <taxon>Podosporaceae</taxon>
        <taxon>Podospora</taxon>
    </lineage>
</organism>
<proteinExistence type="predicted"/>
<comment type="caution">
    <text evidence="2">The sequence shown here is derived from an EMBL/GenBank/DDBJ whole genome shotgun (WGS) entry which is preliminary data.</text>
</comment>
<dbReference type="Proteomes" id="UP001301958">
    <property type="component" value="Unassembled WGS sequence"/>
</dbReference>
<feature type="chain" id="PRO_5042937029" evidence="1">
    <location>
        <begin position="21"/>
        <end position="269"/>
    </location>
</feature>
<reference evidence="2" key="2">
    <citation type="submission" date="2023-05" db="EMBL/GenBank/DDBJ databases">
        <authorList>
            <consortium name="Lawrence Berkeley National Laboratory"/>
            <person name="Steindorff A."/>
            <person name="Hensen N."/>
            <person name="Bonometti L."/>
            <person name="Westerberg I."/>
            <person name="Brannstrom I.O."/>
            <person name="Guillou S."/>
            <person name="Cros-Aarteil S."/>
            <person name="Calhoun S."/>
            <person name="Haridas S."/>
            <person name="Kuo A."/>
            <person name="Mondo S."/>
            <person name="Pangilinan J."/>
            <person name="Riley R."/>
            <person name="Labutti K."/>
            <person name="Andreopoulos B."/>
            <person name="Lipzen A."/>
            <person name="Chen C."/>
            <person name="Yanf M."/>
            <person name="Daum C."/>
            <person name="Ng V."/>
            <person name="Clum A."/>
            <person name="Ohm R."/>
            <person name="Martin F."/>
            <person name="Silar P."/>
            <person name="Natvig D."/>
            <person name="Lalanne C."/>
            <person name="Gautier V."/>
            <person name="Ament-Velasquez S.L."/>
            <person name="Kruys A."/>
            <person name="Hutchinson M.I."/>
            <person name="Powell A.J."/>
            <person name="Barry K."/>
            <person name="Miller A.N."/>
            <person name="Grigoriev I.V."/>
            <person name="Debuchy R."/>
            <person name="Gladieux P."/>
            <person name="Thoren M.H."/>
            <person name="Johannesson H."/>
        </authorList>
    </citation>
    <scope>NUCLEOTIDE SEQUENCE</scope>
    <source>
        <strain evidence="2">CBS 990.96</strain>
    </source>
</reference>
<name>A0AAN7GVC6_9PEZI</name>
<evidence type="ECO:0000313" key="3">
    <source>
        <dbReference type="Proteomes" id="UP001301958"/>
    </source>
</evidence>
<reference evidence="2" key="1">
    <citation type="journal article" date="2023" name="Mol. Phylogenet. Evol.">
        <title>Genome-scale phylogeny and comparative genomics of the fungal order Sordariales.</title>
        <authorList>
            <person name="Hensen N."/>
            <person name="Bonometti L."/>
            <person name="Westerberg I."/>
            <person name="Brannstrom I.O."/>
            <person name="Guillou S."/>
            <person name="Cros-Aarteil S."/>
            <person name="Calhoun S."/>
            <person name="Haridas S."/>
            <person name="Kuo A."/>
            <person name="Mondo S."/>
            <person name="Pangilinan J."/>
            <person name="Riley R."/>
            <person name="LaButti K."/>
            <person name="Andreopoulos B."/>
            <person name="Lipzen A."/>
            <person name="Chen C."/>
            <person name="Yan M."/>
            <person name="Daum C."/>
            <person name="Ng V."/>
            <person name="Clum A."/>
            <person name="Steindorff A."/>
            <person name="Ohm R.A."/>
            <person name="Martin F."/>
            <person name="Silar P."/>
            <person name="Natvig D.O."/>
            <person name="Lalanne C."/>
            <person name="Gautier V."/>
            <person name="Ament-Velasquez S.L."/>
            <person name="Kruys A."/>
            <person name="Hutchinson M.I."/>
            <person name="Powell A.J."/>
            <person name="Barry K."/>
            <person name="Miller A.N."/>
            <person name="Grigoriev I.V."/>
            <person name="Debuchy R."/>
            <person name="Gladieux P."/>
            <person name="Hiltunen Thoren M."/>
            <person name="Johannesson H."/>
        </authorList>
    </citation>
    <scope>NUCLEOTIDE SEQUENCE</scope>
    <source>
        <strain evidence="2">CBS 990.96</strain>
    </source>
</reference>
<gene>
    <name evidence="2" type="ORF">QBC38DRAFT_531397</name>
</gene>
<evidence type="ECO:0000256" key="1">
    <source>
        <dbReference type="SAM" id="SignalP"/>
    </source>
</evidence>
<dbReference type="EMBL" id="MU865374">
    <property type="protein sequence ID" value="KAK4225153.1"/>
    <property type="molecule type" value="Genomic_DNA"/>
</dbReference>
<dbReference type="AlphaFoldDB" id="A0AAN7GVC6"/>
<dbReference type="SUPFAM" id="SSF49870">
    <property type="entry name" value="Osmotin, thaumatin-like protein"/>
    <property type="match status" value="1"/>
</dbReference>
<feature type="signal peptide" evidence="1">
    <location>
        <begin position="1"/>
        <end position="20"/>
    </location>
</feature>
<sequence>MKFITIILTALSMLFLPAQSPAPSPRYTPKLPPPPCSISPPLSPLFLGTASGGALDATPAAPPANALTTPGPNLWITVMTNIASVDLITLHMVNVEIKDGTTSTFPTPNGGLPTAGNFAGGSTYSLLVPTGWAGRVAFNKAGSPIVGDESLIEDSYMMQKNTSLNYPLGDVDVSYVDGYTYPITCKCRASGPKLTGCVDPKLWQQGKDCPGVGAGGACRNPIRDEKMITYAHEWFAPCAGRLYTFPMDDKANSNGQCQSGTVDCEIHPK</sequence>